<dbReference type="PROSITE" id="PS51178">
    <property type="entry name" value="PASTA"/>
    <property type="match status" value="1"/>
</dbReference>
<dbReference type="InterPro" id="IPR013126">
    <property type="entry name" value="Hsp_70_fam"/>
</dbReference>
<organism evidence="10 11">
    <name type="scientific">Glycomyces algeriensis</name>
    <dbReference type="NCBI Taxonomy" id="256037"/>
    <lineage>
        <taxon>Bacteria</taxon>
        <taxon>Bacillati</taxon>
        <taxon>Actinomycetota</taxon>
        <taxon>Actinomycetes</taxon>
        <taxon>Glycomycetales</taxon>
        <taxon>Glycomycetaceae</taxon>
        <taxon>Glycomyces</taxon>
    </lineage>
</organism>
<dbReference type="Gene3D" id="3.90.640.10">
    <property type="entry name" value="Actin, Chain A, domain 4"/>
    <property type="match status" value="1"/>
</dbReference>
<comment type="similarity">
    <text evidence="2">Belongs to the heat shock protein 70 family.</text>
</comment>
<evidence type="ECO:0000313" key="10">
    <source>
        <dbReference type="EMBL" id="GLI41829.1"/>
    </source>
</evidence>
<feature type="region of interest" description="Disordered" evidence="8">
    <location>
        <begin position="1"/>
        <end position="44"/>
    </location>
</feature>
<dbReference type="Pfam" id="PF03793">
    <property type="entry name" value="PASTA"/>
    <property type="match status" value="1"/>
</dbReference>
<proteinExistence type="inferred from homology"/>
<dbReference type="InterPro" id="IPR043129">
    <property type="entry name" value="ATPase_NBD"/>
</dbReference>
<protein>
    <recommendedName>
        <fullName evidence="9">PASTA domain-containing protein</fullName>
    </recommendedName>
</protein>
<sequence>MQPSPRAVAVGVDLGSSSTTVSTRRLDHRAEGGEARSEESPATTRFGTVRADDPALAEFSGDDPSVVVLAVPATWTSTRRRAHAEAAANAGFDPSFLVSEPEAAARQYAEVRGDEAASQAPIVVCNIGAGSCHVGVVSRESDHYTVEAAKSADDIGGREFDRLLLEHLASRHRQADPEFWARAGDPAETALRAEVLDEVRRAREHLTDHPSVAVSLPGLARDLRLTREDAELCLTPALLRTVDLVEEAMRDSGVEADQLAGVLLVGGVSRMPLVAAVLGHHLGVEPVRPDLPDLVIAEGAALAGLARIRSEGGEPADAPAGFARLRTSPDVLVTVMVIVIAVASFAGVALLNRGGGPDVDEIDGDPGLAPTLGVAGETTVAETEPAPSDAEGSAEPVATEQDESTGEVAPSAGGTTASPSAAASSASPTPFAPPSSAQAETVAVPDVVGASLTDAKRMLAEAGFTNVAAQGGRRDTGTPEHDDCEVTAQTPSGGSQAAADATVTLQYVYVGGDSC</sequence>
<feature type="compositionally biased region" description="Basic and acidic residues" evidence="8">
    <location>
        <begin position="472"/>
        <end position="481"/>
    </location>
</feature>
<evidence type="ECO:0000256" key="4">
    <source>
        <dbReference type="ARBA" id="ARBA00022741"/>
    </source>
</evidence>
<accession>A0A9W6G7Q7</accession>
<dbReference type="Gene3D" id="3.30.10.20">
    <property type="match status" value="1"/>
</dbReference>
<feature type="compositionally biased region" description="Low complexity" evidence="8">
    <location>
        <begin position="409"/>
        <end position="437"/>
    </location>
</feature>
<reference evidence="10" key="1">
    <citation type="submission" date="2022-12" db="EMBL/GenBank/DDBJ databases">
        <title>Reference genome sequencing for broad-spectrum identification of bacterial and archaeal isolates by mass spectrometry.</title>
        <authorList>
            <person name="Sekiguchi Y."/>
            <person name="Tourlousse D.M."/>
        </authorList>
    </citation>
    <scope>NUCLEOTIDE SEQUENCE</scope>
    <source>
        <strain evidence="10">LLR39Z86</strain>
    </source>
</reference>
<dbReference type="InterPro" id="IPR018181">
    <property type="entry name" value="Heat_shock_70_CS"/>
</dbReference>
<feature type="region of interest" description="Disordered" evidence="8">
    <location>
        <begin position="378"/>
        <end position="438"/>
    </location>
</feature>
<dbReference type="SUPFAM" id="SSF53067">
    <property type="entry name" value="Actin-like ATPase domain"/>
    <property type="match status" value="2"/>
</dbReference>
<evidence type="ECO:0000256" key="6">
    <source>
        <dbReference type="ARBA" id="ARBA00023016"/>
    </source>
</evidence>
<keyword evidence="7" id="KW-0143">Chaperone</keyword>
<dbReference type="SMART" id="SM00740">
    <property type="entry name" value="PASTA"/>
    <property type="match status" value="1"/>
</dbReference>
<dbReference type="Proteomes" id="UP001144313">
    <property type="component" value="Unassembled WGS sequence"/>
</dbReference>
<dbReference type="PROSITE" id="PS01036">
    <property type="entry name" value="HSP70_3"/>
    <property type="match status" value="1"/>
</dbReference>
<evidence type="ECO:0000256" key="5">
    <source>
        <dbReference type="ARBA" id="ARBA00022840"/>
    </source>
</evidence>
<dbReference type="PANTHER" id="PTHR45639">
    <property type="entry name" value="HSC70CB, ISOFORM G-RELATED"/>
    <property type="match status" value="1"/>
</dbReference>
<evidence type="ECO:0000256" key="7">
    <source>
        <dbReference type="ARBA" id="ARBA00023186"/>
    </source>
</evidence>
<dbReference type="AlphaFoldDB" id="A0A9W6G7Q7"/>
<keyword evidence="6" id="KW-0346">Stress response</keyword>
<feature type="domain" description="PASTA" evidence="9">
    <location>
        <begin position="438"/>
        <end position="509"/>
    </location>
</feature>
<dbReference type="PRINTS" id="PR00301">
    <property type="entry name" value="HEATSHOCK70"/>
</dbReference>
<dbReference type="PANTHER" id="PTHR45639:SF3">
    <property type="entry name" value="HYPOXIA UP-REGULATED PROTEIN 1"/>
    <property type="match status" value="1"/>
</dbReference>
<comment type="caution">
    <text evidence="10">The sequence shown here is derived from an EMBL/GenBank/DDBJ whole genome shotgun (WGS) entry which is preliminary data.</text>
</comment>
<evidence type="ECO:0000256" key="2">
    <source>
        <dbReference type="ARBA" id="ARBA00007381"/>
    </source>
</evidence>
<name>A0A9W6G7Q7_9ACTN</name>
<evidence type="ECO:0000256" key="3">
    <source>
        <dbReference type="ARBA" id="ARBA00022729"/>
    </source>
</evidence>
<dbReference type="CDD" id="cd06577">
    <property type="entry name" value="PASTA_pknB"/>
    <property type="match status" value="1"/>
</dbReference>
<keyword evidence="3" id="KW-0732">Signal</keyword>
<keyword evidence="5" id="KW-0067">ATP-binding</keyword>
<comment type="subcellular location">
    <subcellularLocation>
        <location evidence="1">Endoplasmic reticulum lumen</location>
    </subcellularLocation>
</comment>
<feature type="compositionally biased region" description="Basic and acidic residues" evidence="8">
    <location>
        <begin position="24"/>
        <end position="39"/>
    </location>
</feature>
<keyword evidence="11" id="KW-1185">Reference proteome</keyword>
<evidence type="ECO:0000259" key="9">
    <source>
        <dbReference type="PROSITE" id="PS51178"/>
    </source>
</evidence>
<gene>
    <name evidence="10" type="ORF">GALLR39Z86_16790</name>
</gene>
<evidence type="ECO:0000313" key="11">
    <source>
        <dbReference type="Proteomes" id="UP001144313"/>
    </source>
</evidence>
<dbReference type="GO" id="GO:0030968">
    <property type="term" value="P:endoplasmic reticulum unfolded protein response"/>
    <property type="evidence" value="ECO:0007669"/>
    <property type="project" value="TreeGrafter"/>
</dbReference>
<dbReference type="InterPro" id="IPR005543">
    <property type="entry name" value="PASTA_dom"/>
</dbReference>
<dbReference type="Pfam" id="PF00012">
    <property type="entry name" value="HSP70"/>
    <property type="match status" value="1"/>
</dbReference>
<dbReference type="CDD" id="cd10170">
    <property type="entry name" value="ASKHA_NBD_HSP70"/>
    <property type="match status" value="1"/>
</dbReference>
<dbReference type="GO" id="GO:0140662">
    <property type="term" value="F:ATP-dependent protein folding chaperone"/>
    <property type="evidence" value="ECO:0007669"/>
    <property type="project" value="InterPro"/>
</dbReference>
<keyword evidence="4" id="KW-0547">Nucleotide-binding</keyword>
<dbReference type="RefSeq" id="WP_270115211.1">
    <property type="nucleotide sequence ID" value="NZ_BAAAOL010000003.1"/>
</dbReference>
<evidence type="ECO:0000256" key="1">
    <source>
        <dbReference type="ARBA" id="ARBA00004319"/>
    </source>
</evidence>
<feature type="region of interest" description="Disordered" evidence="8">
    <location>
        <begin position="469"/>
        <end position="497"/>
    </location>
</feature>
<evidence type="ECO:0000256" key="8">
    <source>
        <dbReference type="SAM" id="MobiDB-lite"/>
    </source>
</evidence>
<dbReference type="Gene3D" id="3.30.420.40">
    <property type="match status" value="2"/>
</dbReference>
<dbReference type="EMBL" id="BSDT01000001">
    <property type="protein sequence ID" value="GLI41829.1"/>
    <property type="molecule type" value="Genomic_DNA"/>
</dbReference>
<dbReference type="GO" id="GO:0005524">
    <property type="term" value="F:ATP binding"/>
    <property type="evidence" value="ECO:0007669"/>
    <property type="project" value="UniProtKB-KW"/>
</dbReference>